<keyword evidence="3 9" id="KW-0378">Hydrolase</keyword>
<dbReference type="FunFam" id="3.60.10.10:FF:000026">
    <property type="entry name" value="Exodeoxyribonuclease III"/>
    <property type="match status" value="1"/>
</dbReference>
<dbReference type="Pfam" id="PF03372">
    <property type="entry name" value="Exo_endo_phos"/>
    <property type="match status" value="1"/>
</dbReference>
<protein>
    <submittedName>
        <fullName evidence="9">Exodeoxyribonuclease III</fullName>
        <ecNumber evidence="9">3.1.11.2</ecNumber>
    </submittedName>
</protein>
<dbReference type="PATRIC" id="fig|1307761.3.peg.2199"/>
<dbReference type="InterPro" id="IPR036691">
    <property type="entry name" value="Endo/exonu/phosph_ase_sf"/>
</dbReference>
<keyword evidence="4 6" id="KW-0460">Magnesium</keyword>
<evidence type="ECO:0000256" key="5">
    <source>
        <dbReference type="PIRSR" id="PIRSR604808-1"/>
    </source>
</evidence>
<dbReference type="Gene3D" id="3.60.10.10">
    <property type="entry name" value="Endonuclease/exonuclease/phosphatase"/>
    <property type="match status" value="1"/>
</dbReference>
<dbReference type="STRING" id="1307761.L21SP2_2206"/>
<dbReference type="HOGENOM" id="CLU_027539_1_3_12"/>
<dbReference type="InterPro" id="IPR005135">
    <property type="entry name" value="Endo/exonuclease/phosphatase"/>
</dbReference>
<dbReference type="eggNOG" id="COG0708">
    <property type="taxonomic scope" value="Bacteria"/>
</dbReference>
<feature type="binding site" evidence="6">
    <location>
        <position position="8"/>
    </location>
    <ligand>
        <name>Mg(2+)</name>
        <dbReference type="ChEBI" id="CHEBI:18420"/>
        <label>1</label>
    </ligand>
</feature>
<dbReference type="EMBL" id="CP006939">
    <property type="protein sequence ID" value="AHC15569.1"/>
    <property type="molecule type" value="Genomic_DNA"/>
</dbReference>
<feature type="binding site" evidence="6">
    <location>
        <position position="150"/>
    </location>
    <ligand>
        <name>Mg(2+)</name>
        <dbReference type="ChEBI" id="CHEBI:18420"/>
        <label>1</label>
    </ligand>
</feature>
<feature type="active site" evidence="5">
    <location>
        <position position="108"/>
    </location>
</feature>
<keyword evidence="2 6" id="KW-0479">Metal-binding</keyword>
<dbReference type="PANTHER" id="PTHR22748">
    <property type="entry name" value="AP ENDONUCLEASE"/>
    <property type="match status" value="1"/>
</dbReference>
<dbReference type="PANTHER" id="PTHR22748:SF6">
    <property type="entry name" value="DNA-(APURINIC OR APYRIMIDINIC SITE) ENDONUCLEASE"/>
    <property type="match status" value="1"/>
</dbReference>
<evidence type="ECO:0000256" key="2">
    <source>
        <dbReference type="ARBA" id="ARBA00022723"/>
    </source>
</evidence>
<dbReference type="GO" id="GO:0006284">
    <property type="term" value="P:base-excision repair"/>
    <property type="evidence" value="ECO:0007669"/>
    <property type="project" value="TreeGrafter"/>
</dbReference>
<organism evidence="9 10">
    <name type="scientific">Salinispira pacifica</name>
    <dbReference type="NCBI Taxonomy" id="1307761"/>
    <lineage>
        <taxon>Bacteria</taxon>
        <taxon>Pseudomonadati</taxon>
        <taxon>Spirochaetota</taxon>
        <taxon>Spirochaetia</taxon>
        <taxon>Spirochaetales</taxon>
        <taxon>Spirochaetaceae</taxon>
        <taxon>Salinispira</taxon>
    </lineage>
</organism>
<evidence type="ECO:0000313" key="10">
    <source>
        <dbReference type="Proteomes" id="UP000018680"/>
    </source>
</evidence>
<feature type="binding site" evidence="6">
    <location>
        <position position="244"/>
    </location>
    <ligand>
        <name>Mg(2+)</name>
        <dbReference type="ChEBI" id="CHEBI:18420"/>
        <label>1</label>
    </ligand>
</feature>
<feature type="binding site" evidence="6">
    <location>
        <position position="148"/>
    </location>
    <ligand>
        <name>Mg(2+)</name>
        <dbReference type="ChEBI" id="CHEBI:18420"/>
        <label>1</label>
    </ligand>
</feature>
<keyword evidence="10" id="KW-1185">Reference proteome</keyword>
<feature type="binding site" evidence="6">
    <location>
        <position position="36"/>
    </location>
    <ligand>
        <name>Mg(2+)</name>
        <dbReference type="ChEBI" id="CHEBI:18420"/>
        <label>1</label>
    </ligand>
</feature>
<evidence type="ECO:0000256" key="7">
    <source>
        <dbReference type="PIRSR" id="PIRSR604808-3"/>
    </source>
</evidence>
<dbReference type="Proteomes" id="UP000018680">
    <property type="component" value="Chromosome"/>
</dbReference>
<evidence type="ECO:0000313" key="9">
    <source>
        <dbReference type="EMBL" id="AHC15569.1"/>
    </source>
</evidence>
<dbReference type="NCBIfam" id="TIGR00195">
    <property type="entry name" value="exoDNase_III"/>
    <property type="match status" value="1"/>
</dbReference>
<dbReference type="GO" id="GO:0008081">
    <property type="term" value="F:phosphoric diester hydrolase activity"/>
    <property type="evidence" value="ECO:0007669"/>
    <property type="project" value="TreeGrafter"/>
</dbReference>
<dbReference type="NCBIfam" id="TIGR00633">
    <property type="entry name" value="xth"/>
    <property type="match status" value="1"/>
</dbReference>
<dbReference type="EC" id="3.1.11.2" evidence="9"/>
<dbReference type="CDD" id="cd09085">
    <property type="entry name" value="Mth212-like_AP-endo"/>
    <property type="match status" value="1"/>
</dbReference>
<dbReference type="RefSeq" id="WP_024268473.1">
    <property type="nucleotide sequence ID" value="NC_023035.1"/>
</dbReference>
<comment type="cofactor">
    <cofactor evidence="6">
        <name>Mg(2+)</name>
        <dbReference type="ChEBI" id="CHEBI:18420"/>
    </cofactor>
    <cofactor evidence="6">
        <name>Mn(2+)</name>
        <dbReference type="ChEBI" id="CHEBI:29035"/>
    </cofactor>
    <text evidence="6">Probably binds two magnesium or manganese ions per subunit.</text>
</comment>
<comment type="similarity">
    <text evidence="1">Belongs to the DNA repair enzymes AP/ExoA family.</text>
</comment>
<gene>
    <name evidence="9" type="ORF">L21SP2_2206</name>
</gene>
<feature type="active site" description="Proton donor/acceptor" evidence="5">
    <location>
        <position position="148"/>
    </location>
</feature>
<dbReference type="SUPFAM" id="SSF56219">
    <property type="entry name" value="DNase I-like"/>
    <property type="match status" value="1"/>
</dbReference>
<proteinExistence type="inferred from homology"/>
<dbReference type="GO" id="GO:0003906">
    <property type="term" value="F:DNA-(apurinic or apyrimidinic site) endonuclease activity"/>
    <property type="evidence" value="ECO:0007669"/>
    <property type="project" value="TreeGrafter"/>
</dbReference>
<feature type="binding site" evidence="6">
    <location>
        <position position="245"/>
    </location>
    <ligand>
        <name>Mg(2+)</name>
        <dbReference type="ChEBI" id="CHEBI:18420"/>
        <label>1</label>
    </ligand>
</feature>
<dbReference type="OrthoDB" id="9803914at2"/>
<accession>V5WJ53</accession>
<evidence type="ECO:0000256" key="3">
    <source>
        <dbReference type="ARBA" id="ARBA00022801"/>
    </source>
</evidence>
<feature type="site" description="Transition state stabilizer" evidence="7">
    <location>
        <position position="150"/>
    </location>
</feature>
<dbReference type="PROSITE" id="PS51435">
    <property type="entry name" value="AP_NUCLEASE_F1_4"/>
    <property type="match status" value="1"/>
</dbReference>
<dbReference type="GO" id="GO:0046872">
    <property type="term" value="F:metal ion binding"/>
    <property type="evidence" value="ECO:0007669"/>
    <property type="project" value="UniProtKB-KW"/>
</dbReference>
<feature type="domain" description="Endonuclease/exonuclease/phosphatase" evidence="8">
    <location>
        <begin position="6"/>
        <end position="245"/>
    </location>
</feature>
<evidence type="ECO:0000256" key="1">
    <source>
        <dbReference type="ARBA" id="ARBA00007092"/>
    </source>
</evidence>
<dbReference type="KEGG" id="slr:L21SP2_2206"/>
<name>V5WJ53_9SPIO</name>
<feature type="site" description="Interaction with DNA substrate" evidence="7">
    <location>
        <position position="245"/>
    </location>
</feature>
<keyword evidence="6" id="KW-0464">Manganese</keyword>
<dbReference type="InterPro" id="IPR004808">
    <property type="entry name" value="AP_endonuc_1"/>
</dbReference>
<sequence>MTRIYSWNVNGIRAAHRKGFLDWLNESNGDIVCVQETKAHPDQLPEELRSPQGYHSYYSSASRKGYSGVAIYSKTEPLEVQQFEIPRFDDEGRVLIAEYPDFFLLSAYFPNSQAEGKRLDYKLDFNNEVLSWARKNVDSGKNVVICGDYNVAHKPIDLENPKSNEKNPGYLPEEREWMSGFLDAGFVDTFRMFNQEARQYSWWSYRMKARDRNIGWRIDYHCVNEAFRDSVLNADIHQDIHGSDHCPVSLDLNTDLSR</sequence>
<dbReference type="GO" id="GO:0008311">
    <property type="term" value="F:double-stranded DNA 3'-5' DNA exonuclease activity"/>
    <property type="evidence" value="ECO:0007669"/>
    <property type="project" value="UniProtKB-EC"/>
</dbReference>
<dbReference type="AlphaFoldDB" id="V5WJ53"/>
<evidence type="ECO:0000256" key="6">
    <source>
        <dbReference type="PIRSR" id="PIRSR604808-2"/>
    </source>
</evidence>
<evidence type="ECO:0000259" key="8">
    <source>
        <dbReference type="Pfam" id="PF03372"/>
    </source>
</evidence>
<feature type="site" description="Important for catalytic activity" evidence="7">
    <location>
        <position position="219"/>
    </location>
</feature>
<feature type="active site" description="Proton acceptor" evidence="5">
    <location>
        <position position="245"/>
    </location>
</feature>
<evidence type="ECO:0000256" key="4">
    <source>
        <dbReference type="ARBA" id="ARBA00022842"/>
    </source>
</evidence>
<reference evidence="9 10" key="1">
    <citation type="journal article" date="2015" name="Stand. Genomic Sci.">
        <title>Complete genome sequence and description of Salinispira pacifica gen. nov., sp. nov., a novel spirochaete isolated form a hypersaline microbial mat.</title>
        <authorList>
            <person name="Ben Hania W."/>
            <person name="Joseph M."/>
            <person name="Schumann P."/>
            <person name="Bunk B."/>
            <person name="Fiebig A."/>
            <person name="Sproer C."/>
            <person name="Klenk H.P."/>
            <person name="Fardeau M.L."/>
            <person name="Spring S."/>
        </authorList>
    </citation>
    <scope>NUCLEOTIDE SEQUENCE [LARGE SCALE GENOMIC DNA]</scope>
    <source>
        <strain evidence="9 10">L21-RPul-D2</strain>
    </source>
</reference>